<evidence type="ECO:0000256" key="2">
    <source>
        <dbReference type="SAM" id="MobiDB-lite"/>
    </source>
</evidence>
<feature type="region of interest" description="Disordered" evidence="2">
    <location>
        <begin position="112"/>
        <end position="149"/>
    </location>
</feature>
<evidence type="ECO:0000256" key="1">
    <source>
        <dbReference type="SAM" id="Coils"/>
    </source>
</evidence>
<feature type="region of interest" description="Disordered" evidence="2">
    <location>
        <begin position="1"/>
        <end position="44"/>
    </location>
</feature>
<keyword evidence="4" id="KW-1185">Reference proteome</keyword>
<dbReference type="Proteomes" id="UP000734854">
    <property type="component" value="Unassembled WGS sequence"/>
</dbReference>
<dbReference type="AlphaFoldDB" id="A0A8J5C7U7"/>
<name>A0A8J5C7U7_ZINOF</name>
<dbReference type="PANTHER" id="PTHR35502:SF2">
    <property type="entry name" value="PROTEIN MICROTUBULE BINDING PROTEIN 2C"/>
    <property type="match status" value="1"/>
</dbReference>
<dbReference type="InterPro" id="IPR040289">
    <property type="entry name" value="MBP2C"/>
</dbReference>
<protein>
    <submittedName>
        <fullName evidence="3">Uncharacterized protein</fullName>
    </submittedName>
</protein>
<feature type="compositionally biased region" description="Basic and acidic residues" evidence="2">
    <location>
        <begin position="124"/>
        <end position="139"/>
    </location>
</feature>
<evidence type="ECO:0000313" key="3">
    <source>
        <dbReference type="EMBL" id="KAG6470049.1"/>
    </source>
</evidence>
<organism evidence="3 4">
    <name type="scientific">Zingiber officinale</name>
    <name type="common">Ginger</name>
    <name type="synonym">Amomum zingiber</name>
    <dbReference type="NCBI Taxonomy" id="94328"/>
    <lineage>
        <taxon>Eukaryota</taxon>
        <taxon>Viridiplantae</taxon>
        <taxon>Streptophyta</taxon>
        <taxon>Embryophyta</taxon>
        <taxon>Tracheophyta</taxon>
        <taxon>Spermatophyta</taxon>
        <taxon>Magnoliopsida</taxon>
        <taxon>Liliopsida</taxon>
        <taxon>Zingiberales</taxon>
        <taxon>Zingiberaceae</taxon>
        <taxon>Zingiber</taxon>
    </lineage>
</organism>
<reference evidence="3 4" key="1">
    <citation type="submission" date="2020-08" db="EMBL/GenBank/DDBJ databases">
        <title>Plant Genome Project.</title>
        <authorList>
            <person name="Zhang R.-G."/>
        </authorList>
    </citation>
    <scope>NUCLEOTIDE SEQUENCE [LARGE SCALE GENOMIC DNA]</scope>
    <source>
        <tissue evidence="3">Rhizome</tissue>
    </source>
</reference>
<feature type="coiled-coil region" evidence="1">
    <location>
        <begin position="217"/>
        <end position="251"/>
    </location>
</feature>
<accession>A0A8J5C7U7</accession>
<dbReference type="EMBL" id="JACMSC010000021">
    <property type="protein sequence ID" value="KAG6470049.1"/>
    <property type="molecule type" value="Genomic_DNA"/>
</dbReference>
<comment type="caution">
    <text evidence="3">The sequence shown here is derived from an EMBL/GenBank/DDBJ whole genome shotgun (WGS) entry which is preliminary data.</text>
</comment>
<gene>
    <name evidence="3" type="ORF">ZIOFF_071066</name>
</gene>
<dbReference type="GO" id="GO:0010497">
    <property type="term" value="P:plasmodesmata-mediated intercellular transport"/>
    <property type="evidence" value="ECO:0007669"/>
    <property type="project" value="InterPro"/>
</dbReference>
<feature type="coiled-coil region" evidence="1">
    <location>
        <begin position="151"/>
        <end position="185"/>
    </location>
</feature>
<dbReference type="GO" id="GO:0008017">
    <property type="term" value="F:microtubule binding"/>
    <property type="evidence" value="ECO:0007669"/>
    <property type="project" value="InterPro"/>
</dbReference>
<evidence type="ECO:0000313" key="4">
    <source>
        <dbReference type="Proteomes" id="UP000734854"/>
    </source>
</evidence>
<sequence>MIERPCRLRPSTDPTQEAKPWLSEGRHRQHRLPSPPPPAEAAEGGNVDRVLFKNLVEMVPLVESLMDRRARSSFTRRASVIYTPAPSHPKKIPMKKLMAILTCYELQATEAKGGRANSTVSAKKQRDFEDNAQRNKQKDSSNGFTVETEKLQKDQEELNILKEQINDLQRKILEKDEALESADSEINQLRVTYISIDELRAQIAEKDSMVKSNNSLLNNAKISLADKQATLERLTWEAQMSKKKIEELQGERASMDYEITTLMKIFEQLSANHSSMNPDESLCSYRLEPLPVINDSDDSTSEKVEEARAAYSAAVAAAKENPTVELLAKAAEARLQLQALVI</sequence>
<dbReference type="PANTHER" id="PTHR35502">
    <property type="entry name" value="PROTEIN MICROTUBULE BINDING PROTEIN 2C"/>
    <property type="match status" value="1"/>
</dbReference>
<keyword evidence="1" id="KW-0175">Coiled coil</keyword>
<proteinExistence type="predicted"/>